<dbReference type="SUPFAM" id="SSF50249">
    <property type="entry name" value="Nucleic acid-binding proteins"/>
    <property type="match status" value="1"/>
</dbReference>
<dbReference type="PANTHER" id="PTHR47165:SF4">
    <property type="entry name" value="OS03G0429900 PROTEIN"/>
    <property type="match status" value="1"/>
</dbReference>
<dbReference type="EnsemblPlants" id="ORUFI01G10250.1">
    <property type="protein sequence ID" value="ORUFI01G10250.1"/>
    <property type="gene ID" value="ORUFI01G10250"/>
</dbReference>
<organism evidence="2 3">
    <name type="scientific">Oryza rufipogon</name>
    <name type="common">Brownbeard rice</name>
    <name type="synonym">Asian wild rice</name>
    <dbReference type="NCBI Taxonomy" id="4529"/>
    <lineage>
        <taxon>Eukaryota</taxon>
        <taxon>Viridiplantae</taxon>
        <taxon>Streptophyta</taxon>
        <taxon>Embryophyta</taxon>
        <taxon>Tracheophyta</taxon>
        <taxon>Spermatophyta</taxon>
        <taxon>Magnoliopsida</taxon>
        <taxon>Liliopsida</taxon>
        <taxon>Poales</taxon>
        <taxon>Poaceae</taxon>
        <taxon>BOP clade</taxon>
        <taxon>Oryzoideae</taxon>
        <taxon>Oryzeae</taxon>
        <taxon>Oryzinae</taxon>
        <taxon>Oryza</taxon>
    </lineage>
</organism>
<keyword evidence="3" id="KW-1185">Reference proteome</keyword>
<dbReference type="Proteomes" id="UP000008022">
    <property type="component" value="Unassembled WGS sequence"/>
</dbReference>
<feature type="region of interest" description="Disordered" evidence="1">
    <location>
        <begin position="273"/>
        <end position="295"/>
    </location>
</feature>
<dbReference type="PANTHER" id="PTHR47165">
    <property type="entry name" value="OS03G0429900 PROTEIN"/>
    <property type="match status" value="1"/>
</dbReference>
<protein>
    <recommendedName>
        <fullName evidence="4">Replication factor A C-terminal domain-containing protein</fullName>
    </recommendedName>
</protein>
<accession>A0A0E0MTY0</accession>
<proteinExistence type="predicted"/>
<evidence type="ECO:0000256" key="1">
    <source>
        <dbReference type="SAM" id="MobiDB-lite"/>
    </source>
</evidence>
<evidence type="ECO:0008006" key="4">
    <source>
        <dbReference type="Google" id="ProtNLM"/>
    </source>
</evidence>
<dbReference type="InterPro" id="IPR012340">
    <property type="entry name" value="NA-bd_OB-fold"/>
</dbReference>
<dbReference type="Gene3D" id="2.40.50.140">
    <property type="entry name" value="Nucleic acid-binding proteins"/>
    <property type="match status" value="1"/>
</dbReference>
<evidence type="ECO:0000313" key="2">
    <source>
        <dbReference type="EnsemblPlants" id="ORUFI01G10250.1"/>
    </source>
</evidence>
<reference evidence="2" key="2">
    <citation type="submission" date="2015-06" db="UniProtKB">
        <authorList>
            <consortium name="EnsemblPlants"/>
        </authorList>
    </citation>
    <scope>IDENTIFICATION</scope>
</reference>
<sequence>MPVQFSCELQLASLPHIASSFRGREGGIFAFVIYCSLRNDMEPSRFVRICPRKLPHDAIGIMTAIGPVQTVSCGVVMKAVLNVHITNGSLHGNPQAVRAIKPNFGQKEAVHVKVSDICDLNPHEALGNSYIVKIAIKDLAPAEAWWYIACSTCKRGAGREGNTYKCSRCITNAIETRVAIVGVDPSDLANHDAKTAEFTFFGEIGYQLIGIPILNLVASVQGARGIVPSEIKTVFGKQYVIRISVSRGSLQRTRISYQVDSLMLASPDAAHTGTLPSHDASVASSQHGSSPADAIEPHTIIGSSLQSMTPSTPLVLPDPKVLAMAQPNKKRKSSAIDEDLAQEGSSPREHDCQKASVVRALFVDKLPPQPPKWL</sequence>
<dbReference type="STRING" id="4529.A0A0E0MTY0"/>
<dbReference type="AlphaFoldDB" id="A0A0E0MTY0"/>
<feature type="region of interest" description="Disordered" evidence="1">
    <location>
        <begin position="325"/>
        <end position="353"/>
    </location>
</feature>
<dbReference type="Gramene" id="ORUFI01G10250.1">
    <property type="protein sequence ID" value="ORUFI01G10250.1"/>
    <property type="gene ID" value="ORUFI01G10250"/>
</dbReference>
<dbReference type="OMA" id="PHDAIGI"/>
<reference evidence="3" key="1">
    <citation type="submission" date="2013-06" db="EMBL/GenBank/DDBJ databases">
        <authorList>
            <person name="Zhao Q."/>
        </authorList>
    </citation>
    <scope>NUCLEOTIDE SEQUENCE</scope>
    <source>
        <strain evidence="3">cv. W1943</strain>
    </source>
</reference>
<evidence type="ECO:0000313" key="3">
    <source>
        <dbReference type="Proteomes" id="UP000008022"/>
    </source>
</evidence>
<dbReference type="InterPro" id="IPR047192">
    <property type="entry name" value="Euk_RPA1_DBD_C"/>
</dbReference>
<dbReference type="CDD" id="cd04476">
    <property type="entry name" value="RPA1_DBD_C"/>
    <property type="match status" value="1"/>
</dbReference>
<name>A0A0E0MTY0_ORYRU</name>